<feature type="compositionally biased region" description="Polar residues" evidence="1">
    <location>
        <begin position="20"/>
        <end position="45"/>
    </location>
</feature>
<feature type="region of interest" description="Disordered" evidence="1">
    <location>
        <begin position="807"/>
        <end position="901"/>
    </location>
</feature>
<feature type="region of interest" description="Disordered" evidence="1">
    <location>
        <begin position="421"/>
        <end position="588"/>
    </location>
</feature>
<feature type="region of interest" description="Disordered" evidence="1">
    <location>
        <begin position="1586"/>
        <end position="1630"/>
    </location>
</feature>
<reference evidence="3" key="2">
    <citation type="submission" date="2015-01" db="EMBL/GenBank/DDBJ databases">
        <title>Evolutionary Origins and Diversification of the Mycorrhizal Mutualists.</title>
        <authorList>
            <consortium name="DOE Joint Genome Institute"/>
            <consortium name="Mycorrhizal Genomics Consortium"/>
            <person name="Kohler A."/>
            <person name="Kuo A."/>
            <person name="Nagy L.G."/>
            <person name="Floudas D."/>
            <person name="Copeland A."/>
            <person name="Barry K.W."/>
            <person name="Cichocki N."/>
            <person name="Veneault-Fourrey C."/>
            <person name="LaButti K."/>
            <person name="Lindquist E.A."/>
            <person name="Lipzen A."/>
            <person name="Lundell T."/>
            <person name="Morin E."/>
            <person name="Murat C."/>
            <person name="Riley R."/>
            <person name="Ohm R."/>
            <person name="Sun H."/>
            <person name="Tunlid A."/>
            <person name="Henrissat B."/>
            <person name="Grigoriev I.V."/>
            <person name="Hibbett D.S."/>
            <person name="Martin F."/>
        </authorList>
    </citation>
    <scope>NUCLEOTIDE SEQUENCE [LARGE SCALE GENOMIC DNA]</scope>
    <source>
        <strain evidence="3">ATCC 200175</strain>
    </source>
</reference>
<proteinExistence type="predicted"/>
<evidence type="ECO:0000256" key="1">
    <source>
        <dbReference type="SAM" id="MobiDB-lite"/>
    </source>
</evidence>
<feature type="region of interest" description="Disordered" evidence="1">
    <location>
        <begin position="639"/>
        <end position="659"/>
    </location>
</feature>
<feature type="compositionally biased region" description="Polar residues" evidence="1">
    <location>
        <begin position="178"/>
        <end position="188"/>
    </location>
</feature>
<gene>
    <name evidence="2" type="ORF">PAXINDRAFT_18123</name>
</gene>
<feature type="region of interest" description="Disordered" evidence="1">
    <location>
        <begin position="1397"/>
        <end position="1435"/>
    </location>
</feature>
<feature type="compositionally biased region" description="Polar residues" evidence="1">
    <location>
        <begin position="870"/>
        <end position="882"/>
    </location>
</feature>
<name>A0A0C9SP84_PAXIN</name>
<accession>A0A0C9SP84</accession>
<dbReference type="HOGENOM" id="CLU_003718_0_0_1"/>
<feature type="region of interest" description="Disordered" evidence="1">
    <location>
        <begin position="322"/>
        <end position="341"/>
    </location>
</feature>
<sequence length="1630" mass="174868">MANIDKTEAGISESSKDGPETTNALTRGETTLHNSVQSPVTNSEQAHPVKSPIALHSTTPDVPAPPSHPSPASSVSATYSPFSVPHPKRFNAVTINKTFLQKNSTSSATASAVSSHVTAVKAGSPAPRPTPQPSGSHSKLVTAKLTSTAQLSTTTTPGWSRPSSATPPVSATPSGSSNAPPQTHTSTPAAHHLPHAGKVIQPQPRRAIVSSSSLVKKDSSSIKPAWGNAKSLSVNVFTDNARNDFPTAAEVAQGISAGRIVKAEAPKAEDALVPKPVAPQEADAFRGVHLNPNTHHWDEVEEDDDNFLDNVIEFGDGRQYKVAPTSTVQPPPAATLQVDGDKTSPVVIDNVVTDRVSKEDRFADDFDRSWPRSRLSPIVLQRDVSSRSSRQTSISPTSSQPSHSPMEGSRVLFNERSNRLEPYTSTHFPNRYGSGSGLSRRNAHAEPNHASAESRFSRDAPPHSPAYSMQLLQKPVEGSRDVSIQSPRSHVGDFIGKRQPERDGGPPPFGSHYGQHWARDRDASGPPGPHFGDSRGPSEGQPRRFSGTSFALGPIPDGPRQGPPHVPYASFSRKPQPRESPSQSLSVIPAEVSTTTVKLGHSPDVSDPVASEVHPLTAASVMDIEGVHKTAMHMSAERAKQRRQLEEEEREKEKERAHKKAAELEERMKHAEAAKKQAQDATAIDIIQEAVSSTQGSIQLVSNPLEPMSSPAIRPDAIEIPPSLQPVARPHRDFRASQSISTSSNEPTPSVNSWRSKTRPLTQGFQPPPQPPPPMFHGTEEPISVVADEILEVVDFSELGKFVGVEESPPAPTLPSHPPPLHDRPSLPARPVASDFFEDVPPHRNSVGVWETKPIGSPSTERSNLPAASEFSTATSGEQSQIPAFPVSPATQGARETDSHRLSATNGALPFAPVRNHVSPTGPQHRFGKQPAPFREVPMSALDDVMSRIKGALDNMQVDAGKEASSNDSVDWRLNVAKLKVRSSEPPSSARILPKEARWLPPALRPRRPPQDPDQEVFSVTGCEPPPSPRPDALIVKLPSTCREIEAIPKRQLLSLKNAHSHIRFDILSWDPPVGGMNKRDLSVNDIFFKRPKGKLRYKVHLPKTTRPYSVSAPKVNPSSIFLKTNTASGRLKAVDDLPTWRRGPSSVPQQAVLPEEILPALDVTSCSPSSELSGVSSKPTIGGDTSAKTEIPLARPRTQPKLPAGSAIGFYRDLGSSCPDLKTTVNFTVTSELEEITHVSQPESSILLFTSTAGAPSELTETAFGSCIVDEVSESPSVPTSTQVDGRSSEGSTERSLRTPASASFSTPWTKSPLSFPSKDSPARAPDPEHLKAVWSQATDKEPMAAVNSLEGIADDLTALPFTIQEVKSEDGETPPPTSAPVPSKISLHDVTRAFQQVPPSSSTSSHRPLPLSPSTASGPITRPSNFNYPPPLQAPGVPMRPHYAAFPSAHSPSPTMMYPPQTVPSPIPRAPMNCHPQVYNPHMWVSMQTSQNNGAVRPVGSPYPQMVAYPTQTPGPVYAAPPGHQNASASVNGAAPPRPRGMPMMSPIMHPAAPAHVPMYGGSPVLMHPPPMITSGHRPPYMNTAPLARGQGRSDGVSVAPSMQQPSHSQNQLPPQQVYSHGPFGRPW</sequence>
<dbReference type="EMBL" id="KN819561">
    <property type="protein sequence ID" value="KIJ08754.1"/>
    <property type="molecule type" value="Genomic_DNA"/>
</dbReference>
<evidence type="ECO:0000313" key="3">
    <source>
        <dbReference type="Proteomes" id="UP000053647"/>
    </source>
</evidence>
<feature type="region of interest" description="Disordered" evidence="1">
    <location>
        <begin position="1273"/>
        <end position="1328"/>
    </location>
</feature>
<feature type="compositionally biased region" description="Basic and acidic residues" evidence="1">
    <location>
        <begin position="1"/>
        <end position="19"/>
    </location>
</feature>
<reference evidence="2 3" key="1">
    <citation type="submission" date="2014-06" db="EMBL/GenBank/DDBJ databases">
        <authorList>
            <consortium name="DOE Joint Genome Institute"/>
            <person name="Kuo A."/>
            <person name="Kohler A."/>
            <person name="Nagy L.G."/>
            <person name="Floudas D."/>
            <person name="Copeland A."/>
            <person name="Barry K.W."/>
            <person name="Cichocki N."/>
            <person name="Veneault-Fourrey C."/>
            <person name="LaButti K."/>
            <person name="Lindquist E.A."/>
            <person name="Lipzen A."/>
            <person name="Lundell T."/>
            <person name="Morin E."/>
            <person name="Murat C."/>
            <person name="Sun H."/>
            <person name="Tunlid A."/>
            <person name="Henrissat B."/>
            <person name="Grigoriev I.V."/>
            <person name="Hibbett D.S."/>
            <person name="Martin F."/>
            <person name="Nordberg H.P."/>
            <person name="Cantor M.N."/>
            <person name="Hua S.X."/>
        </authorList>
    </citation>
    <scope>NUCLEOTIDE SEQUENCE [LARGE SCALE GENOMIC DNA]</scope>
    <source>
        <strain evidence="2 3">ATCC 200175</strain>
    </source>
</reference>
<feature type="compositionally biased region" description="Polar residues" evidence="1">
    <location>
        <begin position="579"/>
        <end position="588"/>
    </location>
</feature>
<dbReference type="Proteomes" id="UP000053647">
    <property type="component" value="Unassembled WGS sequence"/>
</dbReference>
<feature type="region of interest" description="Disordered" evidence="1">
    <location>
        <begin position="102"/>
        <end position="228"/>
    </location>
</feature>
<feature type="region of interest" description="Disordered" evidence="1">
    <location>
        <begin position="1170"/>
        <end position="1206"/>
    </location>
</feature>
<feature type="region of interest" description="Disordered" evidence="1">
    <location>
        <begin position="702"/>
        <end position="774"/>
    </location>
</feature>
<dbReference type="OrthoDB" id="2504896at2759"/>
<feature type="compositionally biased region" description="Low complexity" evidence="1">
    <location>
        <begin position="104"/>
        <end position="120"/>
    </location>
</feature>
<organism evidence="2 3">
    <name type="scientific">Paxillus involutus ATCC 200175</name>
    <dbReference type="NCBI Taxonomy" id="664439"/>
    <lineage>
        <taxon>Eukaryota</taxon>
        <taxon>Fungi</taxon>
        <taxon>Dikarya</taxon>
        <taxon>Basidiomycota</taxon>
        <taxon>Agaricomycotina</taxon>
        <taxon>Agaricomycetes</taxon>
        <taxon>Agaricomycetidae</taxon>
        <taxon>Boletales</taxon>
        <taxon>Paxilineae</taxon>
        <taxon>Paxillaceae</taxon>
        <taxon>Paxillus</taxon>
    </lineage>
</organism>
<feature type="region of interest" description="Disordered" evidence="1">
    <location>
        <begin position="381"/>
        <end position="408"/>
    </location>
</feature>
<feature type="region of interest" description="Disordered" evidence="1">
    <location>
        <begin position="1006"/>
        <end position="1031"/>
    </location>
</feature>
<feature type="compositionally biased region" description="Low complexity" evidence="1">
    <location>
        <begin position="142"/>
        <end position="177"/>
    </location>
</feature>
<feature type="compositionally biased region" description="Polar residues" evidence="1">
    <location>
        <begin position="1170"/>
        <end position="1180"/>
    </location>
</feature>
<feature type="compositionally biased region" description="Basic and acidic residues" evidence="1">
    <location>
        <begin position="495"/>
        <end position="504"/>
    </location>
</feature>
<feature type="compositionally biased region" description="Polar residues" evidence="1">
    <location>
        <begin position="1300"/>
        <end position="1316"/>
    </location>
</feature>
<feature type="compositionally biased region" description="Polar residues" evidence="1">
    <location>
        <begin position="1397"/>
        <end position="1429"/>
    </location>
</feature>
<keyword evidence="3" id="KW-1185">Reference proteome</keyword>
<feature type="compositionally biased region" description="Polar residues" evidence="1">
    <location>
        <begin position="736"/>
        <end position="765"/>
    </location>
</feature>
<feature type="compositionally biased region" description="Pro residues" evidence="1">
    <location>
        <begin position="809"/>
        <end position="819"/>
    </location>
</feature>
<feature type="compositionally biased region" description="Polar residues" evidence="1">
    <location>
        <begin position="1275"/>
        <end position="1292"/>
    </location>
</feature>
<feature type="compositionally biased region" description="Polar residues" evidence="1">
    <location>
        <begin position="1603"/>
        <end position="1621"/>
    </location>
</feature>
<feature type="compositionally biased region" description="Low complexity" evidence="1">
    <location>
        <begin position="386"/>
        <end position="404"/>
    </location>
</feature>
<evidence type="ECO:0000313" key="2">
    <source>
        <dbReference type="EMBL" id="KIJ08754.1"/>
    </source>
</evidence>
<protein>
    <submittedName>
        <fullName evidence="2">Uncharacterized protein</fullName>
    </submittedName>
</protein>
<feature type="region of interest" description="Disordered" evidence="1">
    <location>
        <begin position="1"/>
        <end position="87"/>
    </location>
</feature>